<evidence type="ECO:0000313" key="1">
    <source>
        <dbReference type="EMBL" id="UTY40359.1"/>
    </source>
</evidence>
<reference evidence="1" key="1">
    <citation type="submission" date="2022-07" db="EMBL/GenBank/DDBJ databases">
        <title>Faecal culturing of patients with breast cancer.</title>
        <authorList>
            <person name="Teng N.M.Y."/>
            <person name="Kiu R."/>
            <person name="Evans R."/>
            <person name="Baker D.J."/>
            <person name="Zenner C."/>
            <person name="Robinson S.D."/>
            <person name="Hall L.J."/>
        </authorList>
    </citation>
    <scope>NUCLEOTIDE SEQUENCE</scope>
    <source>
        <strain evidence="1">LH1062</strain>
    </source>
</reference>
<proteinExistence type="predicted"/>
<organism evidence="1 2">
    <name type="scientific">Allocoprobacillus halotolerans</name>
    <dbReference type="NCBI Taxonomy" id="2944914"/>
    <lineage>
        <taxon>Bacteria</taxon>
        <taxon>Bacillati</taxon>
        <taxon>Bacillota</taxon>
        <taxon>Erysipelotrichia</taxon>
        <taxon>Erysipelotrichales</taxon>
        <taxon>Erysipelotrichaceae</taxon>
        <taxon>Allocoprobacillus</taxon>
    </lineage>
</organism>
<name>A0ABY5I4T1_9FIRM</name>
<dbReference type="EMBL" id="CP101620">
    <property type="protein sequence ID" value="UTY40359.1"/>
    <property type="molecule type" value="Genomic_DNA"/>
</dbReference>
<protein>
    <submittedName>
        <fullName evidence="1">Uncharacterized protein</fullName>
    </submittedName>
</protein>
<evidence type="ECO:0000313" key="2">
    <source>
        <dbReference type="Proteomes" id="UP001060112"/>
    </source>
</evidence>
<gene>
    <name evidence="1" type="ORF">NMU03_06150</name>
</gene>
<dbReference type="RefSeq" id="WP_290141780.1">
    <property type="nucleotide sequence ID" value="NZ_CP101620.1"/>
</dbReference>
<dbReference type="Proteomes" id="UP001060112">
    <property type="component" value="Chromosome"/>
</dbReference>
<accession>A0ABY5I4T1</accession>
<sequence length="157" mass="19007">MLMKPKARWTEFQLEGCSSYYLSYLDDIAFEWINQAIWGLETMKPFCVKGFLEPYRFLCTVSYWNFHIIVENEKTVPIPKEDIHYQIAHINMIEFCQNLYEDILNAFNEWVYFTDIVDDNYNAEEKSQLLSEKLDKLKALILEKEHCFKEQKYFLLR</sequence>
<keyword evidence="2" id="KW-1185">Reference proteome</keyword>